<dbReference type="InterPro" id="IPR009057">
    <property type="entry name" value="Homeodomain-like_sf"/>
</dbReference>
<dbReference type="InterPro" id="IPR050109">
    <property type="entry name" value="HTH-type_TetR-like_transc_reg"/>
</dbReference>
<dbReference type="SUPFAM" id="SSF46689">
    <property type="entry name" value="Homeodomain-like"/>
    <property type="match status" value="1"/>
</dbReference>
<keyword evidence="2 4" id="KW-0238">DNA-binding</keyword>
<dbReference type="RefSeq" id="WP_220163098.1">
    <property type="nucleotide sequence ID" value="NZ_JAIBOA010000002.1"/>
</dbReference>
<dbReference type="InterPro" id="IPR001647">
    <property type="entry name" value="HTH_TetR"/>
</dbReference>
<organism evidence="6 7">
    <name type="scientific">Actinomadura parmotrematis</name>
    <dbReference type="NCBI Taxonomy" id="2864039"/>
    <lineage>
        <taxon>Bacteria</taxon>
        <taxon>Bacillati</taxon>
        <taxon>Actinomycetota</taxon>
        <taxon>Actinomycetes</taxon>
        <taxon>Streptosporangiales</taxon>
        <taxon>Thermomonosporaceae</taxon>
        <taxon>Actinomadura</taxon>
    </lineage>
</organism>
<dbReference type="PROSITE" id="PS50977">
    <property type="entry name" value="HTH_TETR_2"/>
    <property type="match status" value="1"/>
</dbReference>
<reference evidence="6 7" key="1">
    <citation type="submission" date="2021-07" db="EMBL/GenBank/DDBJ databases">
        <title>Actinomadura sp. PM05-2 isolated from lichen.</title>
        <authorList>
            <person name="Somphong A."/>
            <person name="Phongsopitanun W."/>
            <person name="Tanasupawat S."/>
            <person name="Peongsungnone V."/>
        </authorList>
    </citation>
    <scope>NUCLEOTIDE SEQUENCE [LARGE SCALE GENOMIC DNA]</scope>
    <source>
        <strain evidence="6 7">PM05-2</strain>
    </source>
</reference>
<dbReference type="Gene3D" id="1.10.357.10">
    <property type="entry name" value="Tetracycline Repressor, domain 2"/>
    <property type="match status" value="1"/>
</dbReference>
<evidence type="ECO:0000256" key="1">
    <source>
        <dbReference type="ARBA" id="ARBA00023015"/>
    </source>
</evidence>
<evidence type="ECO:0000256" key="3">
    <source>
        <dbReference type="ARBA" id="ARBA00023163"/>
    </source>
</evidence>
<feature type="DNA-binding region" description="H-T-H motif" evidence="4">
    <location>
        <begin position="35"/>
        <end position="54"/>
    </location>
</feature>
<dbReference type="Pfam" id="PF00440">
    <property type="entry name" value="TetR_N"/>
    <property type="match status" value="1"/>
</dbReference>
<evidence type="ECO:0000313" key="6">
    <source>
        <dbReference type="EMBL" id="MBW8481387.1"/>
    </source>
</evidence>
<gene>
    <name evidence="6" type="ORF">K1Y72_03315</name>
</gene>
<keyword evidence="7" id="KW-1185">Reference proteome</keyword>
<feature type="domain" description="HTH tetR-type" evidence="5">
    <location>
        <begin position="11"/>
        <end position="72"/>
    </location>
</feature>
<proteinExistence type="predicted"/>
<dbReference type="PANTHER" id="PTHR30055">
    <property type="entry name" value="HTH-TYPE TRANSCRIPTIONAL REGULATOR RUTR"/>
    <property type="match status" value="1"/>
</dbReference>
<keyword evidence="1" id="KW-0805">Transcription regulation</keyword>
<accession>A0ABS7FLX5</accession>
<evidence type="ECO:0000313" key="7">
    <source>
        <dbReference type="Proteomes" id="UP000774570"/>
    </source>
</evidence>
<dbReference type="EMBL" id="JAIBOA010000002">
    <property type="protein sequence ID" value="MBW8481387.1"/>
    <property type="molecule type" value="Genomic_DNA"/>
</dbReference>
<comment type="caution">
    <text evidence="6">The sequence shown here is derived from an EMBL/GenBank/DDBJ whole genome shotgun (WGS) entry which is preliminary data.</text>
</comment>
<keyword evidence="3" id="KW-0804">Transcription</keyword>
<evidence type="ECO:0000256" key="2">
    <source>
        <dbReference type="ARBA" id="ARBA00023125"/>
    </source>
</evidence>
<evidence type="ECO:0000256" key="4">
    <source>
        <dbReference type="PROSITE-ProRule" id="PRU00335"/>
    </source>
</evidence>
<protein>
    <submittedName>
        <fullName evidence="6">TetR/AcrR family transcriptional regulator</fullName>
    </submittedName>
</protein>
<dbReference type="Proteomes" id="UP000774570">
    <property type="component" value="Unassembled WGS sequence"/>
</dbReference>
<evidence type="ECO:0000259" key="5">
    <source>
        <dbReference type="PROSITE" id="PS50977"/>
    </source>
</evidence>
<name>A0ABS7FLX5_9ACTN</name>
<dbReference type="PANTHER" id="PTHR30055:SF234">
    <property type="entry name" value="HTH-TYPE TRANSCRIPTIONAL REGULATOR BETI"/>
    <property type="match status" value="1"/>
</dbReference>
<sequence>MGDTAILSREAQVRGQILDAAAACLVDGGFGSGRLMSAIARRAGMSRPTLYRYYDGFDAVRDALIQREVARLLELLAPMVDRIRWTAEYMTELMTFVVDFARSHPLLVAAVRDIPERVLPLFTTQAQIIVDRVMEIMEPLVTARIEAGLLPPVDVRVSLDLLCRIAMSLIVADTSFDLNDRAALEEYVARAVRFAAFLEWRPEARPAQ</sequence>